<proteinExistence type="predicted"/>
<keyword evidence="1" id="KW-1133">Transmembrane helix</keyword>
<name>A0A1B6EKP6_9HEMI</name>
<organism evidence="2">
    <name type="scientific">Cuerna arida</name>
    <dbReference type="NCBI Taxonomy" id="1464854"/>
    <lineage>
        <taxon>Eukaryota</taxon>
        <taxon>Metazoa</taxon>
        <taxon>Ecdysozoa</taxon>
        <taxon>Arthropoda</taxon>
        <taxon>Hexapoda</taxon>
        <taxon>Insecta</taxon>
        <taxon>Pterygota</taxon>
        <taxon>Neoptera</taxon>
        <taxon>Paraneoptera</taxon>
        <taxon>Hemiptera</taxon>
        <taxon>Auchenorrhyncha</taxon>
        <taxon>Membracoidea</taxon>
        <taxon>Cicadellidae</taxon>
        <taxon>Cicadellinae</taxon>
        <taxon>Proconiini</taxon>
        <taxon>Cuerna</taxon>
    </lineage>
</organism>
<keyword evidence="1" id="KW-0812">Transmembrane</keyword>
<dbReference type="EMBL" id="GECZ01031298">
    <property type="protein sequence ID" value="JAS38471.1"/>
    <property type="molecule type" value="Transcribed_RNA"/>
</dbReference>
<protein>
    <submittedName>
        <fullName evidence="2">Uncharacterized protein</fullName>
    </submittedName>
</protein>
<dbReference type="AlphaFoldDB" id="A0A1B6EKP6"/>
<sequence length="306" mass="35589">MIHLYSNHRGMALVIMKVVLCILSCVIIVTKGIEDSNTQLNWNLREKLKAVANLQVDVAGLVRDINNEEAGCNETISHLMETHTGLLDKIKNNNKILADLLNKIYQEELKHEVMERKLKTVYEELEIVGFVYEITYQDAMFLLHMRTNGTALECQAIARSEFHSTDRDWSPRILNSMKTSKESRKVMILRNKVREAELEEAKLVEKYKHLMMLRDSNKQLCDLKIFDLRELISYTEYVLQYSHDAVETMKTDLEVSVVLSESLTLEIKFGETLMHSITENIKAYRKLKESFDEDEACYVSIKNWSM</sequence>
<accession>A0A1B6EKP6</accession>
<evidence type="ECO:0000313" key="2">
    <source>
        <dbReference type="EMBL" id="JAS38471.1"/>
    </source>
</evidence>
<evidence type="ECO:0000256" key="1">
    <source>
        <dbReference type="SAM" id="Phobius"/>
    </source>
</evidence>
<keyword evidence="1" id="KW-0472">Membrane</keyword>
<reference evidence="2" key="1">
    <citation type="submission" date="2015-11" db="EMBL/GenBank/DDBJ databases">
        <title>De novo transcriptome assembly of four potential Pierce s Disease insect vectors from Arizona vineyards.</title>
        <authorList>
            <person name="Tassone E.E."/>
        </authorList>
    </citation>
    <scope>NUCLEOTIDE SEQUENCE</scope>
</reference>
<gene>
    <name evidence="2" type="ORF">g.47516</name>
</gene>
<feature type="transmembrane region" description="Helical" evidence="1">
    <location>
        <begin position="12"/>
        <end position="30"/>
    </location>
</feature>